<reference evidence="6 9" key="1">
    <citation type="submission" date="2016-08" db="EMBL/GenBank/DDBJ databases">
        <title>Candidatus Dactylopiibacterium carminicum genome sequence.</title>
        <authorList>
            <person name="Ramirez-Puebla S.T."/>
            <person name="Ormeno-Orrillo E."/>
            <person name="Vera-Ponce De Leon A."/>
            <person name="Luis L."/>
            <person name="Sanchez-Flores A."/>
            <person name="Monica R."/>
            <person name="Martinez-Romero E."/>
        </authorList>
    </citation>
    <scope>NUCLEOTIDE SEQUENCE [LARGE SCALE GENOMIC DNA]</scope>
    <source>
        <strain evidence="6">END1</strain>
    </source>
</reference>
<comment type="caution">
    <text evidence="7">The sequence shown here is derived from an EMBL/GenBank/DDBJ whole genome shotgun (WGS) entry which is preliminary data.</text>
</comment>
<dbReference type="InterPro" id="IPR036388">
    <property type="entry name" value="WH-like_DNA-bd_sf"/>
</dbReference>
<dbReference type="OrthoDB" id="9808620at2"/>
<keyword evidence="9" id="KW-1185">Reference proteome</keyword>
<dbReference type="Gene3D" id="3.40.190.10">
    <property type="entry name" value="Periplasmic binding protein-like II"/>
    <property type="match status" value="2"/>
</dbReference>
<evidence type="ECO:0000313" key="7">
    <source>
        <dbReference type="EMBL" id="PAS94267.1"/>
    </source>
</evidence>
<evidence type="ECO:0000259" key="5">
    <source>
        <dbReference type="PROSITE" id="PS50931"/>
    </source>
</evidence>
<dbReference type="SUPFAM" id="SSF53850">
    <property type="entry name" value="Periplasmic binding protein-like II"/>
    <property type="match status" value="1"/>
</dbReference>
<accession>A0A272EVX0</accession>
<dbReference type="CDD" id="cd05466">
    <property type="entry name" value="PBP2_LTTR_substrate"/>
    <property type="match status" value="1"/>
</dbReference>
<sequence>MKRPYHFKIDDIDAFVCTVRHESVSRAATALGLPQPAVTRRIQALEESFGLQLLDRNTRPPRLTPMGHRIYEQCVQVLRESEQLISVANAGLPAADVFRLGLPQMVAEAVAVDLLGALRARFPALSPQVLTGWSPGLLDMVEATDLDAAVVVAPPTQRFAEGLLAEACHRFRLVVVAARDFPLDEARGCRVGDLADWPWVLNPDGCGLRLSLQRLFEEAGFPIRVVSDSFGTALQLALVANGLGLGFMPRPLVEASPCRERLRVIEIAGFAPVAALWLVRGKASQRPAGWFATCRESVLAAWPRDGADAVSPSHG</sequence>
<name>A0A272EVX0_9RHOO</name>
<proteinExistence type="inferred from homology"/>
<dbReference type="EMBL" id="NMRN01000008">
    <property type="protein sequence ID" value="PAS94267.1"/>
    <property type="molecule type" value="Genomic_DNA"/>
</dbReference>
<organism evidence="7 8">
    <name type="scientific">Candidatus Dactylopiibacterium carminicum</name>
    <dbReference type="NCBI Taxonomy" id="857335"/>
    <lineage>
        <taxon>Bacteria</taxon>
        <taxon>Pseudomonadati</taxon>
        <taxon>Pseudomonadota</taxon>
        <taxon>Betaproteobacteria</taxon>
        <taxon>Rhodocyclales</taxon>
        <taxon>Rhodocyclaceae</taxon>
        <taxon>Candidatus Dactylopiibacterium</taxon>
    </lineage>
</organism>
<feature type="domain" description="HTH lysR-type" evidence="5">
    <location>
        <begin position="7"/>
        <end position="64"/>
    </location>
</feature>
<dbReference type="GO" id="GO:0000976">
    <property type="term" value="F:transcription cis-regulatory region binding"/>
    <property type="evidence" value="ECO:0007669"/>
    <property type="project" value="TreeGrafter"/>
</dbReference>
<evidence type="ECO:0000256" key="1">
    <source>
        <dbReference type="ARBA" id="ARBA00009437"/>
    </source>
</evidence>
<evidence type="ECO:0000313" key="9">
    <source>
        <dbReference type="Proteomes" id="UP000623509"/>
    </source>
</evidence>
<dbReference type="Pfam" id="PF03466">
    <property type="entry name" value="LysR_substrate"/>
    <property type="match status" value="1"/>
</dbReference>
<evidence type="ECO:0000313" key="6">
    <source>
        <dbReference type="EMBL" id="KAF7599620.1"/>
    </source>
</evidence>
<dbReference type="RefSeq" id="WP_095524202.1">
    <property type="nucleotide sequence ID" value="NZ_MDUX01000017.1"/>
</dbReference>
<evidence type="ECO:0000256" key="3">
    <source>
        <dbReference type="ARBA" id="ARBA00023125"/>
    </source>
</evidence>
<dbReference type="Gene3D" id="1.10.10.10">
    <property type="entry name" value="Winged helix-like DNA-binding domain superfamily/Winged helix DNA-binding domain"/>
    <property type="match status" value="1"/>
</dbReference>
<dbReference type="FunFam" id="1.10.10.10:FF:000001">
    <property type="entry name" value="LysR family transcriptional regulator"/>
    <property type="match status" value="1"/>
</dbReference>
<dbReference type="PRINTS" id="PR00039">
    <property type="entry name" value="HTHLYSR"/>
</dbReference>
<dbReference type="InterPro" id="IPR036390">
    <property type="entry name" value="WH_DNA-bd_sf"/>
</dbReference>
<dbReference type="AlphaFoldDB" id="A0A272EVX0"/>
<evidence type="ECO:0000313" key="8">
    <source>
        <dbReference type="Proteomes" id="UP000216107"/>
    </source>
</evidence>
<protein>
    <submittedName>
        <fullName evidence="7">LysR family transcriptional regulator</fullName>
    </submittedName>
</protein>
<evidence type="ECO:0000256" key="2">
    <source>
        <dbReference type="ARBA" id="ARBA00023015"/>
    </source>
</evidence>
<dbReference type="Proteomes" id="UP000216107">
    <property type="component" value="Unassembled WGS sequence"/>
</dbReference>
<dbReference type="InterPro" id="IPR005119">
    <property type="entry name" value="LysR_subst-bd"/>
</dbReference>
<dbReference type="Proteomes" id="UP000623509">
    <property type="component" value="Unassembled WGS sequence"/>
</dbReference>
<dbReference type="EMBL" id="MDUX01000017">
    <property type="protein sequence ID" value="KAF7599620.1"/>
    <property type="molecule type" value="Genomic_DNA"/>
</dbReference>
<dbReference type="Pfam" id="PF00126">
    <property type="entry name" value="HTH_1"/>
    <property type="match status" value="1"/>
</dbReference>
<keyword evidence="4" id="KW-0804">Transcription</keyword>
<dbReference type="SUPFAM" id="SSF46785">
    <property type="entry name" value="Winged helix' DNA-binding domain"/>
    <property type="match status" value="1"/>
</dbReference>
<comment type="similarity">
    <text evidence="1">Belongs to the LysR transcriptional regulatory family.</text>
</comment>
<keyword evidence="2" id="KW-0805">Transcription regulation</keyword>
<reference evidence="7 8" key="2">
    <citation type="submission" date="2017-07" db="EMBL/GenBank/DDBJ databases">
        <title>Candidatus Dactylopiibacterium carminicum, a nitrogen-fixing symbiont of the cochineal insect Dactylopius coccus and Dactylopius opuntiae (Hemiptera: Coccoidea: Dactylopiidae).</title>
        <authorList>
            <person name="Vera A."/>
        </authorList>
    </citation>
    <scope>NUCLEOTIDE SEQUENCE [LARGE SCALE GENOMIC DNA]</scope>
    <source>
        <strain evidence="7 8">NFDCM</strain>
    </source>
</reference>
<dbReference type="GO" id="GO:0003700">
    <property type="term" value="F:DNA-binding transcription factor activity"/>
    <property type="evidence" value="ECO:0007669"/>
    <property type="project" value="InterPro"/>
</dbReference>
<evidence type="ECO:0000256" key="4">
    <source>
        <dbReference type="ARBA" id="ARBA00023163"/>
    </source>
</evidence>
<dbReference type="InterPro" id="IPR000847">
    <property type="entry name" value="LysR_HTH_N"/>
</dbReference>
<dbReference type="PANTHER" id="PTHR30126">
    <property type="entry name" value="HTH-TYPE TRANSCRIPTIONAL REGULATOR"/>
    <property type="match status" value="1"/>
</dbReference>
<gene>
    <name evidence="6" type="ORF">BGI27_07085</name>
    <name evidence="7" type="ORF">CGU29_04455</name>
</gene>
<keyword evidence="3" id="KW-0238">DNA-binding</keyword>
<dbReference type="PANTHER" id="PTHR30126:SF39">
    <property type="entry name" value="HTH-TYPE TRANSCRIPTIONAL REGULATOR CYSL"/>
    <property type="match status" value="1"/>
</dbReference>
<dbReference type="PROSITE" id="PS50931">
    <property type="entry name" value="HTH_LYSR"/>
    <property type="match status" value="1"/>
</dbReference>